<dbReference type="InterPro" id="IPR033116">
    <property type="entry name" value="TRYPSIN_SER"/>
</dbReference>
<dbReference type="GO" id="GO:0007586">
    <property type="term" value="P:digestion"/>
    <property type="evidence" value="ECO:0007669"/>
    <property type="project" value="UniProtKB-KW"/>
</dbReference>
<reference evidence="10" key="1">
    <citation type="submission" date="2022-01" db="EMBL/GenBank/DDBJ databases">
        <authorList>
            <person name="King R."/>
        </authorList>
    </citation>
    <scope>NUCLEOTIDE SEQUENCE</scope>
</reference>
<evidence type="ECO:0000259" key="9">
    <source>
        <dbReference type="PROSITE" id="PS50240"/>
    </source>
</evidence>
<dbReference type="GO" id="GO:0004252">
    <property type="term" value="F:serine-type endopeptidase activity"/>
    <property type="evidence" value="ECO:0007669"/>
    <property type="project" value="InterPro"/>
</dbReference>
<name>A0A9N9SAG6_9DIPT</name>
<evidence type="ECO:0000256" key="8">
    <source>
        <dbReference type="SAM" id="SignalP"/>
    </source>
</evidence>
<dbReference type="PANTHER" id="PTHR24276">
    <property type="entry name" value="POLYSERASE-RELATED"/>
    <property type="match status" value="1"/>
</dbReference>
<dbReference type="InterPro" id="IPR001254">
    <property type="entry name" value="Trypsin_dom"/>
</dbReference>
<keyword evidence="5" id="KW-1015">Disulfide bond</keyword>
<dbReference type="PROSITE" id="PS00134">
    <property type="entry name" value="TRYPSIN_HIS"/>
    <property type="match status" value="1"/>
</dbReference>
<feature type="domain" description="Peptidase S1" evidence="9">
    <location>
        <begin position="44"/>
        <end position="278"/>
    </location>
</feature>
<keyword evidence="8" id="KW-0732">Signal</keyword>
<keyword evidence="4 7" id="KW-0720">Serine protease</keyword>
<evidence type="ECO:0000256" key="5">
    <source>
        <dbReference type="ARBA" id="ARBA00023157"/>
    </source>
</evidence>
<dbReference type="InterPro" id="IPR043504">
    <property type="entry name" value="Peptidase_S1_PA_chymotrypsin"/>
</dbReference>
<keyword evidence="1 7" id="KW-0645">Protease</keyword>
<evidence type="ECO:0000256" key="3">
    <source>
        <dbReference type="ARBA" id="ARBA00022801"/>
    </source>
</evidence>
<accession>A0A9N9SAG6</accession>
<sequence length="279" mass="30282">MKVFVFAFLALTAVSAFRLEPTYEREGGRTPWSERQYIGPSPFIVRGDPADISEFPHMLVLLDLTRGGFICGASAISSRWSLTAAHCLERNTPAQQIQLRGGSTNRNTGGFIFQAQSYALHPQYNSRTLANDVAAINVQAATPIQGLNVAHARLPGNCATACCTTCDPDNVIVKGWGRDENGQFPLLLRQLTAPIHNHADCGRLWTNIGSNFFCKSVINGADSCNGDSGSPLVRADDRSLQVGLVSFGTSVCGDGTRPSVNVRIEDPVVRNWIRSFTQI</sequence>
<dbReference type="Proteomes" id="UP001153620">
    <property type="component" value="Chromosome 4"/>
</dbReference>
<evidence type="ECO:0000256" key="4">
    <source>
        <dbReference type="ARBA" id="ARBA00022825"/>
    </source>
</evidence>
<dbReference type="PANTHER" id="PTHR24276:SF91">
    <property type="entry name" value="AT26814P-RELATED"/>
    <property type="match status" value="1"/>
</dbReference>
<dbReference type="SMART" id="SM00020">
    <property type="entry name" value="Tryp_SPc"/>
    <property type="match status" value="1"/>
</dbReference>
<dbReference type="PROSITE" id="PS00135">
    <property type="entry name" value="TRYPSIN_SER"/>
    <property type="match status" value="1"/>
</dbReference>
<evidence type="ECO:0000256" key="7">
    <source>
        <dbReference type="RuleBase" id="RU363034"/>
    </source>
</evidence>
<feature type="signal peptide" evidence="8">
    <location>
        <begin position="1"/>
        <end position="16"/>
    </location>
</feature>
<evidence type="ECO:0000256" key="1">
    <source>
        <dbReference type="ARBA" id="ARBA00022670"/>
    </source>
</evidence>
<dbReference type="OrthoDB" id="10059102at2759"/>
<dbReference type="AlphaFoldDB" id="A0A9N9SAG6"/>
<dbReference type="InterPro" id="IPR009003">
    <property type="entry name" value="Peptidase_S1_PA"/>
</dbReference>
<dbReference type="PROSITE" id="PS50240">
    <property type="entry name" value="TRYPSIN_DOM"/>
    <property type="match status" value="1"/>
</dbReference>
<dbReference type="EMBL" id="OU895880">
    <property type="protein sequence ID" value="CAG9812077.1"/>
    <property type="molecule type" value="Genomic_DNA"/>
</dbReference>
<keyword evidence="3 7" id="KW-0378">Hydrolase</keyword>
<reference evidence="10" key="2">
    <citation type="submission" date="2022-10" db="EMBL/GenBank/DDBJ databases">
        <authorList>
            <consortium name="ENA_rothamsted_submissions"/>
            <consortium name="culmorum"/>
            <person name="King R."/>
        </authorList>
    </citation>
    <scope>NUCLEOTIDE SEQUENCE</scope>
</reference>
<evidence type="ECO:0000256" key="6">
    <source>
        <dbReference type="ARBA" id="ARBA00024195"/>
    </source>
</evidence>
<comment type="similarity">
    <text evidence="6">Belongs to the peptidase S1 family. CLIP subfamily.</text>
</comment>
<dbReference type="CDD" id="cd00190">
    <property type="entry name" value="Tryp_SPc"/>
    <property type="match status" value="1"/>
</dbReference>
<keyword evidence="11" id="KW-1185">Reference proteome</keyword>
<dbReference type="Pfam" id="PF00089">
    <property type="entry name" value="Trypsin"/>
    <property type="match status" value="1"/>
</dbReference>
<dbReference type="GO" id="GO:0006508">
    <property type="term" value="P:proteolysis"/>
    <property type="evidence" value="ECO:0007669"/>
    <property type="project" value="UniProtKB-KW"/>
</dbReference>
<dbReference type="InterPro" id="IPR050430">
    <property type="entry name" value="Peptidase_S1"/>
</dbReference>
<proteinExistence type="inferred from homology"/>
<organism evidence="10 11">
    <name type="scientific">Chironomus riparius</name>
    <dbReference type="NCBI Taxonomy" id="315576"/>
    <lineage>
        <taxon>Eukaryota</taxon>
        <taxon>Metazoa</taxon>
        <taxon>Ecdysozoa</taxon>
        <taxon>Arthropoda</taxon>
        <taxon>Hexapoda</taxon>
        <taxon>Insecta</taxon>
        <taxon>Pterygota</taxon>
        <taxon>Neoptera</taxon>
        <taxon>Endopterygota</taxon>
        <taxon>Diptera</taxon>
        <taxon>Nematocera</taxon>
        <taxon>Chironomoidea</taxon>
        <taxon>Chironomidae</taxon>
        <taxon>Chironominae</taxon>
        <taxon>Chironomus</taxon>
    </lineage>
</organism>
<evidence type="ECO:0000313" key="10">
    <source>
        <dbReference type="EMBL" id="CAG9812077.1"/>
    </source>
</evidence>
<dbReference type="SUPFAM" id="SSF50494">
    <property type="entry name" value="Trypsin-like serine proteases"/>
    <property type="match status" value="1"/>
</dbReference>
<evidence type="ECO:0000313" key="11">
    <source>
        <dbReference type="Proteomes" id="UP001153620"/>
    </source>
</evidence>
<protein>
    <recommendedName>
        <fullName evidence="9">Peptidase S1 domain-containing protein</fullName>
    </recommendedName>
</protein>
<feature type="chain" id="PRO_5040129877" description="Peptidase S1 domain-containing protein" evidence="8">
    <location>
        <begin position="17"/>
        <end position="279"/>
    </location>
</feature>
<evidence type="ECO:0000256" key="2">
    <source>
        <dbReference type="ARBA" id="ARBA00022757"/>
    </source>
</evidence>
<keyword evidence="2" id="KW-0222">Digestion</keyword>
<dbReference type="InterPro" id="IPR018114">
    <property type="entry name" value="TRYPSIN_HIS"/>
</dbReference>
<dbReference type="Gene3D" id="2.40.10.10">
    <property type="entry name" value="Trypsin-like serine proteases"/>
    <property type="match status" value="1"/>
</dbReference>
<dbReference type="PRINTS" id="PR00722">
    <property type="entry name" value="CHYMOTRYPSIN"/>
</dbReference>
<dbReference type="InterPro" id="IPR001314">
    <property type="entry name" value="Peptidase_S1A"/>
</dbReference>
<gene>
    <name evidence="10" type="ORF">CHIRRI_LOCUS14882</name>
</gene>